<dbReference type="Proteomes" id="UP000192343">
    <property type="component" value="Unassembled WGS sequence"/>
</dbReference>
<dbReference type="PANTHER" id="PTHR43639">
    <property type="entry name" value="OXIDOREDUCTASE, SHORT-CHAIN DEHYDROGENASE/REDUCTASE FAMILY (AFU_ORTHOLOGUE AFUA_5G02870)"/>
    <property type="match status" value="1"/>
</dbReference>
<gene>
    <name evidence="4" type="ORF">B4O97_14030</name>
</gene>
<dbReference type="PRINTS" id="PR00081">
    <property type="entry name" value="GDHRDH"/>
</dbReference>
<dbReference type="OrthoDB" id="9803333at2"/>
<protein>
    <recommendedName>
        <fullName evidence="6">3-ketoacyl-ACP reductase</fullName>
    </recommendedName>
</protein>
<organism evidence="4 5">
    <name type="scientific">Marispirochaeta aestuarii</name>
    <dbReference type="NCBI Taxonomy" id="1963862"/>
    <lineage>
        <taxon>Bacteria</taxon>
        <taxon>Pseudomonadati</taxon>
        <taxon>Spirochaetota</taxon>
        <taxon>Spirochaetia</taxon>
        <taxon>Spirochaetales</taxon>
        <taxon>Spirochaetaceae</taxon>
        <taxon>Marispirochaeta</taxon>
    </lineage>
</organism>
<dbReference type="PRINTS" id="PR00080">
    <property type="entry name" value="SDRFAMILY"/>
</dbReference>
<accession>A0A1Y1RVF6</accession>
<comment type="similarity">
    <text evidence="1 3">Belongs to the short-chain dehydrogenases/reductases (SDR) family.</text>
</comment>
<dbReference type="Gene3D" id="3.40.50.720">
    <property type="entry name" value="NAD(P)-binding Rossmann-like Domain"/>
    <property type="match status" value="1"/>
</dbReference>
<dbReference type="PROSITE" id="PS00061">
    <property type="entry name" value="ADH_SHORT"/>
    <property type="match status" value="1"/>
</dbReference>
<dbReference type="EMBL" id="MWQY01000016">
    <property type="protein sequence ID" value="ORC34002.1"/>
    <property type="molecule type" value="Genomic_DNA"/>
</dbReference>
<comment type="caution">
    <text evidence="4">The sequence shown here is derived from an EMBL/GenBank/DDBJ whole genome shotgun (WGS) entry which is preliminary data.</text>
</comment>
<reference evidence="4 5" key="1">
    <citation type="submission" date="2017-03" db="EMBL/GenBank/DDBJ databases">
        <title>Draft Genome sequence of Marispirochaeta sp. strain JC444.</title>
        <authorList>
            <person name="Shivani Y."/>
            <person name="Subhash Y."/>
            <person name="Sasikala C."/>
            <person name="Ramana C."/>
        </authorList>
    </citation>
    <scope>NUCLEOTIDE SEQUENCE [LARGE SCALE GENOMIC DNA]</scope>
    <source>
        <strain evidence="4 5">JC444</strain>
    </source>
</reference>
<dbReference type="AlphaFoldDB" id="A0A1Y1RVF6"/>
<dbReference type="Pfam" id="PF00106">
    <property type="entry name" value="adh_short"/>
    <property type="match status" value="1"/>
</dbReference>
<dbReference type="PANTHER" id="PTHR43639:SF1">
    <property type="entry name" value="SHORT-CHAIN DEHYDROGENASE_REDUCTASE FAMILY PROTEIN"/>
    <property type="match status" value="1"/>
</dbReference>
<dbReference type="CDD" id="cd05233">
    <property type="entry name" value="SDR_c"/>
    <property type="match status" value="1"/>
</dbReference>
<evidence type="ECO:0000256" key="1">
    <source>
        <dbReference type="ARBA" id="ARBA00006484"/>
    </source>
</evidence>
<sequence length="248" mass="26039">MKLEGKTAVVTGGTGGLGWYICKSLAAEKAKIVLVYLKSREKAEGYAAELRSMGTEAVAVSADVTTEEGIGKMADAAVSSFGGIDALVLNAAFNKWVNFSDLESLDPALWNDIINYNLTAPYLAMRTIGPKMKEKGGRIVTISSIAGLSPSGSSIAYCVSKAGLIHLTRCMSVALAPSVLVNSVAPGLMEGTRMTENLAPEYADKARKSALIGKAAEREDVADAVKTFIKTDSITGQTLVVDGGKVFH</sequence>
<name>A0A1Y1RVF6_9SPIO</name>
<dbReference type="GO" id="GO:0016491">
    <property type="term" value="F:oxidoreductase activity"/>
    <property type="evidence" value="ECO:0007669"/>
    <property type="project" value="UniProtKB-KW"/>
</dbReference>
<dbReference type="SUPFAM" id="SSF51735">
    <property type="entry name" value="NAD(P)-binding Rossmann-fold domains"/>
    <property type="match status" value="1"/>
</dbReference>
<proteinExistence type="inferred from homology"/>
<dbReference type="InterPro" id="IPR020904">
    <property type="entry name" value="Sc_DH/Rdtase_CS"/>
</dbReference>
<dbReference type="RefSeq" id="WP_083051745.1">
    <property type="nucleotide sequence ID" value="NZ_MWQY01000016.1"/>
</dbReference>
<keyword evidence="5" id="KW-1185">Reference proteome</keyword>
<evidence type="ECO:0000313" key="4">
    <source>
        <dbReference type="EMBL" id="ORC34002.1"/>
    </source>
</evidence>
<evidence type="ECO:0000256" key="2">
    <source>
        <dbReference type="ARBA" id="ARBA00023002"/>
    </source>
</evidence>
<dbReference type="InterPro" id="IPR036291">
    <property type="entry name" value="NAD(P)-bd_dom_sf"/>
</dbReference>
<evidence type="ECO:0000256" key="3">
    <source>
        <dbReference type="RuleBase" id="RU000363"/>
    </source>
</evidence>
<evidence type="ECO:0008006" key="6">
    <source>
        <dbReference type="Google" id="ProtNLM"/>
    </source>
</evidence>
<keyword evidence="2" id="KW-0560">Oxidoreductase</keyword>
<dbReference type="STRING" id="1963862.B4O97_14030"/>
<dbReference type="FunFam" id="3.40.50.720:FF:000084">
    <property type="entry name" value="Short-chain dehydrogenase reductase"/>
    <property type="match status" value="1"/>
</dbReference>
<dbReference type="InterPro" id="IPR002347">
    <property type="entry name" value="SDR_fam"/>
</dbReference>
<evidence type="ECO:0000313" key="5">
    <source>
        <dbReference type="Proteomes" id="UP000192343"/>
    </source>
</evidence>